<evidence type="ECO:0000313" key="4">
    <source>
        <dbReference type="Proteomes" id="UP000270487"/>
    </source>
</evidence>
<reference evidence="2 4" key="1">
    <citation type="submission" date="2018-12" db="EMBL/GenBank/DDBJ databases">
        <authorList>
            <consortium name="Pathogen Informatics"/>
        </authorList>
    </citation>
    <scope>NUCLEOTIDE SEQUENCE [LARGE SCALE GENOMIC DNA]</scope>
    <source>
        <strain evidence="3">NCTC12965</strain>
        <strain evidence="2 4">NCTC13193</strain>
    </source>
</reference>
<evidence type="ECO:0000313" key="2">
    <source>
        <dbReference type="EMBL" id="VEI63905.1"/>
    </source>
</evidence>
<dbReference type="EMBL" id="LR134492">
    <property type="protein sequence ID" value="VEI63905.1"/>
    <property type="molecule type" value="Genomic_DNA"/>
</dbReference>
<organism evidence="2 4">
    <name type="scientific">Serratia fonticola</name>
    <dbReference type="NCBI Taxonomy" id="47917"/>
    <lineage>
        <taxon>Bacteria</taxon>
        <taxon>Pseudomonadati</taxon>
        <taxon>Pseudomonadota</taxon>
        <taxon>Gammaproteobacteria</taxon>
        <taxon>Enterobacterales</taxon>
        <taxon>Yersiniaceae</taxon>
        <taxon>Serratia</taxon>
    </lineage>
</organism>
<dbReference type="AlphaFoldDB" id="A0A0F7D1Z3"/>
<dbReference type="GeneID" id="30320956"/>
<gene>
    <name evidence="3" type="ORF">NCTC12965_05002</name>
    <name evidence="2" type="ORF">NCTC13193_00931</name>
</gene>
<evidence type="ECO:0000313" key="3">
    <source>
        <dbReference type="EMBL" id="VTR43793.1"/>
    </source>
</evidence>
<evidence type="ECO:0008006" key="5">
    <source>
        <dbReference type="Google" id="ProtNLM"/>
    </source>
</evidence>
<dbReference type="EMBL" id="CABEEZ010000109">
    <property type="protein sequence ID" value="VTR43793.1"/>
    <property type="molecule type" value="Genomic_DNA"/>
</dbReference>
<sequence>MKKNLLIASTLLLSSSVLAENTSGKIGISLTIVPTCSVTTTGNTPQVECGNGTVLQPKMSHSKRIVDDRESELITVEW</sequence>
<feature type="chain" id="PRO_5044542271" description="Lipoprotein" evidence="1">
    <location>
        <begin position="20"/>
        <end position="78"/>
    </location>
</feature>
<dbReference type="Proteomes" id="UP000270487">
    <property type="component" value="Chromosome"/>
</dbReference>
<feature type="signal peptide" evidence="1">
    <location>
        <begin position="1"/>
        <end position="19"/>
    </location>
</feature>
<accession>A0A0F7D1Z3</accession>
<protein>
    <recommendedName>
        <fullName evidence="5">Lipoprotein</fullName>
    </recommendedName>
</protein>
<dbReference type="KEGG" id="sfw:WN53_12320"/>
<keyword evidence="1" id="KW-0732">Signal</keyword>
<proteinExistence type="predicted"/>
<dbReference type="RefSeq" id="WP_024483479.1">
    <property type="nucleotide sequence ID" value="NZ_CAMISI010000001.1"/>
</dbReference>
<name>A0A0F7D1Z3_SERFO</name>
<evidence type="ECO:0000256" key="1">
    <source>
        <dbReference type="SAM" id="SignalP"/>
    </source>
</evidence>
<dbReference type="STRING" id="47917.AV650_07845"/>